<keyword evidence="5" id="KW-1185">Reference proteome</keyword>
<dbReference type="PANTHER" id="PTHR32208">
    <property type="entry name" value="SECRETED PROTEIN-RELATED"/>
    <property type="match status" value="1"/>
</dbReference>
<evidence type="ECO:0000259" key="3">
    <source>
        <dbReference type="PROSITE" id="PS51448"/>
    </source>
</evidence>
<dbReference type="Gene3D" id="2.90.10.10">
    <property type="entry name" value="Bulb-type lectin domain"/>
    <property type="match status" value="3"/>
</dbReference>
<keyword evidence="1" id="KW-1015">Disulfide bond</keyword>
<dbReference type="EMBL" id="JADGKB010000085">
    <property type="protein sequence ID" value="KAJ3254448.1"/>
    <property type="molecule type" value="Genomic_DNA"/>
</dbReference>
<comment type="caution">
    <text evidence="4">The sequence shown here is derived from an EMBL/GenBank/DDBJ whole genome shotgun (WGS) entry which is preliminary data.</text>
</comment>
<sequence length="917" mass="97771">MQHDCQFAIYSSGNNVQTFKAPSYLGDGHKCFLAPQANGQLIVYQNATGTPAVVYAFNKAPATPAASYSLNMQDDGNLVWSDNTGNIVWSVTPVPPLYTLTSPSAQYNSVMNAGSTLNGDCNSFGCGIQSPSGKYLAIMQHDCIFAIYTSDIKTQLYKTNTYQGGQPTCFLAAQTNGQLAVYETVNGASTSLLVLNPNTPAKTDTYTLTLGNDGNLIWADSKGNPVWSALPIVVQTATAVPTATISAAPSTVPTVAPSSLYNITNPSVYFVTTMQSGTTLNNDCKSGGCFLASPSFQFKAFMQADCKFVLYSTNPYTSVYAQNTWQGAGHTCYLAAQTNGQIVIYRADPGVPPRALWTSNPAPAVPAASYTLTLQENGSLQWADNTGNVLWSSPNQVVYTPNTLQQPAACPAKPFLPDQRSVCPGNTTTYEQCYSAGCCWDQPPNGVFAINCYISTSNVWFGTPGSDPGVTTPVTVANPGQYDLLTTGPVTPLGIAPIPTTNEVLLLERIAYGWWSVYHSYSFNPVTLAFTPKHPYTDIFCSGGVMLSDGSVLNIGGWTGGPSLRGIRFISPHGDWRQDVSVMQLQKPRWYPSALLLPNGQAWAVGGSPDATAGTNEPTVEILPNFNNDPIITVQLLVNTKGANLYPFVYYIPADANQASSSIFLLADYQSQLFDPKTFAPRDSLPNIPFKGPNTEGRSYPYSGSSVMLPLVADKNNQNPPMQIMICGGSDGTTGLDTCVTTTPSLGANAVWQMETMPIPRVLGDLVALPDQTVLYINGATLGKAGFGLGKAAALNPVLYTPSAPAGSRFTVLNATSVARLYHSEAMLMLDGRVLVIGSTPNQDSMDDPTLTVHINEKKIEAFSPPYLLNGAAAPQILSVQASTWNYNTAYTITATIPSGNTSGVTVSLINPGFSNY</sequence>
<reference evidence="4" key="1">
    <citation type="submission" date="2020-05" db="EMBL/GenBank/DDBJ databases">
        <title>Phylogenomic resolution of chytrid fungi.</title>
        <authorList>
            <person name="Stajich J.E."/>
            <person name="Amses K."/>
            <person name="Simmons R."/>
            <person name="Seto K."/>
            <person name="Myers J."/>
            <person name="Bonds A."/>
            <person name="Quandt C.A."/>
            <person name="Barry K."/>
            <person name="Liu P."/>
            <person name="Grigoriev I."/>
            <person name="Longcore J.E."/>
            <person name="James T.Y."/>
        </authorList>
    </citation>
    <scope>NUCLEOTIDE SEQUENCE</scope>
    <source>
        <strain evidence="4">PLAUS21</strain>
    </source>
</reference>
<dbReference type="InterPro" id="IPR037293">
    <property type="entry name" value="Gal_Oxidase_central_sf"/>
</dbReference>
<dbReference type="PROSITE" id="PS51448">
    <property type="entry name" value="P_TREFOIL_2"/>
    <property type="match status" value="1"/>
</dbReference>
<feature type="disulfide bond" evidence="1">
    <location>
        <begin position="423"/>
        <end position="438"/>
    </location>
</feature>
<name>A0AAD5Y6I7_9FUNG</name>
<dbReference type="Gene3D" id="2.130.10.80">
    <property type="entry name" value="Galactose oxidase/kelch, beta-propeller"/>
    <property type="match status" value="1"/>
</dbReference>
<evidence type="ECO:0008006" key="6">
    <source>
        <dbReference type="Google" id="ProtNLM"/>
    </source>
</evidence>
<evidence type="ECO:0000313" key="4">
    <source>
        <dbReference type="EMBL" id="KAJ3254448.1"/>
    </source>
</evidence>
<protein>
    <recommendedName>
        <fullName evidence="6">Bulb-type lectin domain-containing protein</fullName>
    </recommendedName>
</protein>
<evidence type="ECO:0000313" key="5">
    <source>
        <dbReference type="Proteomes" id="UP001210925"/>
    </source>
</evidence>
<dbReference type="InterPro" id="IPR036426">
    <property type="entry name" value="Bulb-type_lectin_dom_sf"/>
</dbReference>
<dbReference type="PROSITE" id="PS50927">
    <property type="entry name" value="BULB_LECTIN"/>
    <property type="match status" value="3"/>
</dbReference>
<dbReference type="InterPro" id="IPR009880">
    <property type="entry name" value="Glyoxal_oxidase_N"/>
</dbReference>
<dbReference type="SMART" id="SM00108">
    <property type="entry name" value="B_lectin"/>
    <property type="match status" value="1"/>
</dbReference>
<dbReference type="Pfam" id="PF07250">
    <property type="entry name" value="Glyoxal_oxid_N"/>
    <property type="match status" value="1"/>
</dbReference>
<dbReference type="SUPFAM" id="SSF51110">
    <property type="entry name" value="alpha-D-mannose-specific plant lectins"/>
    <property type="match status" value="1"/>
</dbReference>
<gene>
    <name evidence="4" type="ORF">HK103_007166</name>
</gene>
<proteinExistence type="predicted"/>
<evidence type="ECO:0000259" key="2">
    <source>
        <dbReference type="PROSITE" id="PS50927"/>
    </source>
</evidence>
<dbReference type="Proteomes" id="UP001210925">
    <property type="component" value="Unassembled WGS sequence"/>
</dbReference>
<comment type="caution">
    <text evidence="1">Lacks conserved residue(s) required for the propagation of feature annotation.</text>
</comment>
<dbReference type="InterPro" id="IPR001480">
    <property type="entry name" value="Bulb-type_lectin_dom"/>
</dbReference>
<dbReference type="SUPFAM" id="SSF63825">
    <property type="entry name" value="YWTD domain"/>
    <property type="match status" value="1"/>
</dbReference>
<feature type="domain" description="Bulb-type lectin" evidence="2">
    <location>
        <begin position="276"/>
        <end position="395"/>
    </location>
</feature>
<organism evidence="4 5">
    <name type="scientific">Boothiomyces macroporosus</name>
    <dbReference type="NCBI Taxonomy" id="261099"/>
    <lineage>
        <taxon>Eukaryota</taxon>
        <taxon>Fungi</taxon>
        <taxon>Fungi incertae sedis</taxon>
        <taxon>Chytridiomycota</taxon>
        <taxon>Chytridiomycota incertae sedis</taxon>
        <taxon>Chytridiomycetes</taxon>
        <taxon>Rhizophydiales</taxon>
        <taxon>Terramycetaceae</taxon>
        <taxon>Boothiomyces</taxon>
    </lineage>
</organism>
<dbReference type="AlphaFoldDB" id="A0AAD5Y6I7"/>
<dbReference type="InterPro" id="IPR011043">
    <property type="entry name" value="Gal_Oxase/kelch_b-propeller"/>
</dbReference>
<dbReference type="InterPro" id="IPR000519">
    <property type="entry name" value="P_trefoil_dom"/>
</dbReference>
<feature type="domain" description="Bulb-type lectin" evidence="2">
    <location>
        <begin position="113"/>
        <end position="231"/>
    </location>
</feature>
<feature type="domain" description="Bulb-type lectin" evidence="2">
    <location>
        <begin position="1"/>
        <end position="93"/>
    </location>
</feature>
<dbReference type="PANTHER" id="PTHR32208:SF105">
    <property type="entry name" value="COPPER RADICAL OXIDASE"/>
    <property type="match status" value="1"/>
</dbReference>
<evidence type="ECO:0000256" key="1">
    <source>
        <dbReference type="PROSITE-ProRule" id="PRU00779"/>
    </source>
</evidence>
<feature type="domain" description="P-type" evidence="3">
    <location>
        <begin position="408"/>
        <end position="456"/>
    </location>
</feature>
<accession>A0AAD5Y6I7</accession>
<dbReference type="SUPFAM" id="SSF50965">
    <property type="entry name" value="Galactose oxidase, central domain"/>
    <property type="match status" value="1"/>
</dbReference>